<dbReference type="STRING" id="1121362.A605_10635"/>
<proteinExistence type="predicted"/>
<sequence>MTAVYQIDLTRRAARDLRKIQRGDPKLYGQIIHAIQALSTDPYPDGHVDLGGREGYRIRVRDHRILYSVEDHRLIVEVARVGPRGDVYK</sequence>
<evidence type="ECO:0000313" key="3">
    <source>
        <dbReference type="Proteomes" id="UP000011723"/>
    </source>
</evidence>
<accession>M1NUF8</accession>
<organism evidence="2 3">
    <name type="scientific">Corynebacterium halotolerans YIM 70093 = DSM 44683</name>
    <dbReference type="NCBI Taxonomy" id="1121362"/>
    <lineage>
        <taxon>Bacteria</taxon>
        <taxon>Bacillati</taxon>
        <taxon>Actinomycetota</taxon>
        <taxon>Actinomycetes</taxon>
        <taxon>Mycobacteriales</taxon>
        <taxon>Corynebacteriaceae</taxon>
        <taxon>Corynebacterium</taxon>
    </lineage>
</organism>
<dbReference type="RefSeq" id="WP_015401543.1">
    <property type="nucleotide sequence ID" value="NC_020302.1"/>
</dbReference>
<name>M1NUF8_9CORY</name>
<evidence type="ECO:0008006" key="4">
    <source>
        <dbReference type="Google" id="ProtNLM"/>
    </source>
</evidence>
<dbReference type="EMBL" id="CP003697">
    <property type="protein sequence ID" value="AGF73127.1"/>
    <property type="molecule type" value="Genomic_DNA"/>
</dbReference>
<dbReference type="InterPro" id="IPR035093">
    <property type="entry name" value="RelE/ParE_toxin_dom_sf"/>
</dbReference>
<keyword evidence="3" id="KW-1185">Reference proteome</keyword>
<dbReference type="Pfam" id="PF05016">
    <property type="entry name" value="ParE_toxin"/>
    <property type="match status" value="1"/>
</dbReference>
<dbReference type="InterPro" id="IPR007712">
    <property type="entry name" value="RelE/ParE_toxin"/>
</dbReference>
<dbReference type="Gene3D" id="3.30.2310.20">
    <property type="entry name" value="RelE-like"/>
    <property type="match status" value="1"/>
</dbReference>
<dbReference type="HOGENOM" id="CLU_155761_3_0_11"/>
<dbReference type="KEGG" id="chn:A605_10635"/>
<keyword evidence="1" id="KW-1277">Toxin-antitoxin system</keyword>
<dbReference type="Proteomes" id="UP000011723">
    <property type="component" value="Chromosome"/>
</dbReference>
<gene>
    <name evidence="2" type="ORF">A605_10635</name>
</gene>
<dbReference type="AlphaFoldDB" id="M1NUF8"/>
<dbReference type="OrthoDB" id="5326046at2"/>
<evidence type="ECO:0000313" key="2">
    <source>
        <dbReference type="EMBL" id="AGF73127.1"/>
    </source>
</evidence>
<protein>
    <recommendedName>
        <fullName evidence="4">Plasmid stabilization system</fullName>
    </recommendedName>
</protein>
<reference evidence="2 3" key="1">
    <citation type="journal article" date="2012" name="Stand. Genomic Sci.">
        <title>Genome sequence of the halotolerant bacterium Corynebacterium halotolerans type strain YIM 70093(T) (= DSM 44683(T)).</title>
        <authorList>
            <person name="Ruckert C."/>
            <person name="Albersmeier A."/>
            <person name="Al-Dilaimi A."/>
            <person name="Niehaus K."/>
            <person name="Szczepanowski R."/>
            <person name="Kalinowski J."/>
        </authorList>
    </citation>
    <scope>NUCLEOTIDE SEQUENCE [LARGE SCALE GENOMIC DNA]</scope>
    <source>
        <strain evidence="2">YIM 70093</strain>
    </source>
</reference>
<dbReference type="SUPFAM" id="SSF143011">
    <property type="entry name" value="RelE-like"/>
    <property type="match status" value="1"/>
</dbReference>
<evidence type="ECO:0000256" key="1">
    <source>
        <dbReference type="ARBA" id="ARBA00022649"/>
    </source>
</evidence>
<dbReference type="eggNOG" id="COG2026">
    <property type="taxonomic scope" value="Bacteria"/>
</dbReference>